<dbReference type="PRINTS" id="PR00979">
    <property type="entry name" value="TAFAZZIN"/>
</dbReference>
<comment type="subcellular location">
    <subcellularLocation>
        <location evidence="1">Mitochondrion inner membrane</location>
        <topology evidence="1">Peripheral membrane protein</topology>
        <orientation evidence="1">Intermembrane side</orientation>
    </subcellularLocation>
    <subcellularLocation>
        <location evidence="10">Mitochondrion outer membrane</location>
        <topology evidence="10">Peripheral membrane protein</topology>
        <orientation evidence="10">Intermembrane side</orientation>
    </subcellularLocation>
</comment>
<gene>
    <name evidence="15" type="ORF">PXEA_LOCUS18694</name>
</gene>
<keyword evidence="9" id="KW-0012">Acyltransferase</keyword>
<keyword evidence="7" id="KW-0496">Mitochondrion</keyword>
<feature type="domain" description="Phospholipid/glycerol acyltransferase" evidence="14">
    <location>
        <begin position="93"/>
        <end position="229"/>
    </location>
</feature>
<evidence type="ECO:0000256" key="12">
    <source>
        <dbReference type="ARBA" id="ARBA00049543"/>
    </source>
</evidence>
<evidence type="ECO:0000256" key="5">
    <source>
        <dbReference type="ARBA" id="ARBA00022792"/>
    </source>
</evidence>
<comment type="catalytic activity">
    <reaction evidence="11">
        <text>1'-[1,2-diacyl-sn-glycero-3-phospho],3'-[1-acyl-sn-glycero-3-phospho]-glycerol + a 1,2-diacyl-sn-glycero-3-phosphocholine = a cardiolipin + a 1-acyl-sn-glycero-3-phosphocholine</text>
        <dbReference type="Rhea" id="RHEA:33731"/>
        <dbReference type="ChEBI" id="CHEBI:57643"/>
        <dbReference type="ChEBI" id="CHEBI:58168"/>
        <dbReference type="ChEBI" id="CHEBI:62237"/>
        <dbReference type="ChEBI" id="CHEBI:64743"/>
    </reaction>
    <physiologicalReaction direction="left-to-right" evidence="11">
        <dbReference type="Rhea" id="RHEA:33732"/>
    </physiologicalReaction>
    <physiologicalReaction direction="right-to-left" evidence="11">
        <dbReference type="Rhea" id="RHEA:33733"/>
    </physiologicalReaction>
</comment>
<name>A0A3S5CP94_9PLAT</name>
<comment type="similarity">
    <text evidence="2 13">Belongs to the taffazin family.</text>
</comment>
<dbReference type="Proteomes" id="UP000784294">
    <property type="component" value="Unassembled WGS sequence"/>
</dbReference>
<dbReference type="PANTHER" id="PTHR12497">
    <property type="entry name" value="TAZ PROTEIN TAFAZZIN"/>
    <property type="match status" value="1"/>
</dbReference>
<dbReference type="GO" id="GO:0007007">
    <property type="term" value="P:inner mitochondrial membrane organization"/>
    <property type="evidence" value="ECO:0007669"/>
    <property type="project" value="TreeGrafter"/>
</dbReference>
<dbReference type="InterPro" id="IPR000872">
    <property type="entry name" value="Tafazzin"/>
</dbReference>
<sequence>MGEYYYFCIFCGLDEFLRNTINSPHVSLTYMDLAWRVHFTTGPRPPFRKFLHLTSSFLVGLVLRASLFRHNVKVFNKESLLESVYCRPTFQSLITVSNHHSCLDDFILFGTTLKISDLMNVDSFRWSLVANDICFKSMFSYFFVLGKGIPVWRNVYDIETKKYTSVGGGRYQPSMDFTLSLLNNGFWVHIFPQGRVIMPGEREEETKLRLRWGIGRLIAELNHLLIPSLC</sequence>
<evidence type="ECO:0000256" key="2">
    <source>
        <dbReference type="ARBA" id="ARBA00010524"/>
    </source>
</evidence>
<protein>
    <recommendedName>
        <fullName evidence="13">Tafazzin family protein</fullName>
    </recommendedName>
</protein>
<comment type="catalytic activity">
    <reaction evidence="12">
        <text>1,2-di-(9Z-octadecenoyl)-sn-glycero-3-phosphocholine + 1-hexadecanoyl-sn-glycero-3-phosphocholine = 1-hexadecanoyl-2-(9Z-octadecenoyl)-sn-glycero-3-phosphocholine + 1-(9Z-octadecenoyl)-sn-glycero-3-phosphocholine</text>
        <dbReference type="Rhea" id="RHEA:43816"/>
        <dbReference type="ChEBI" id="CHEBI:28610"/>
        <dbReference type="ChEBI" id="CHEBI:72998"/>
        <dbReference type="ChEBI" id="CHEBI:73001"/>
        <dbReference type="ChEBI" id="CHEBI:74669"/>
    </reaction>
    <physiologicalReaction direction="left-to-right" evidence="12">
        <dbReference type="Rhea" id="RHEA:43817"/>
    </physiologicalReaction>
    <physiologicalReaction direction="right-to-left" evidence="12">
        <dbReference type="Rhea" id="RHEA:43818"/>
    </physiologicalReaction>
</comment>
<organism evidence="15 16">
    <name type="scientific">Protopolystoma xenopodis</name>
    <dbReference type="NCBI Taxonomy" id="117903"/>
    <lineage>
        <taxon>Eukaryota</taxon>
        <taxon>Metazoa</taxon>
        <taxon>Spiralia</taxon>
        <taxon>Lophotrochozoa</taxon>
        <taxon>Platyhelminthes</taxon>
        <taxon>Monogenea</taxon>
        <taxon>Polyopisthocotylea</taxon>
        <taxon>Polystomatidea</taxon>
        <taxon>Polystomatidae</taxon>
        <taxon>Protopolystoma</taxon>
    </lineage>
</organism>
<evidence type="ECO:0000256" key="13">
    <source>
        <dbReference type="RuleBase" id="RU365062"/>
    </source>
</evidence>
<dbReference type="SMART" id="SM00563">
    <property type="entry name" value="PlsC"/>
    <property type="match status" value="1"/>
</dbReference>
<evidence type="ECO:0000256" key="6">
    <source>
        <dbReference type="ARBA" id="ARBA00023098"/>
    </source>
</evidence>
<dbReference type="AlphaFoldDB" id="A0A3S5CP94"/>
<keyword evidence="3" id="KW-0808">Transferase</keyword>
<dbReference type="GO" id="GO:0035965">
    <property type="term" value="P:cardiolipin acyl-chain remodeling"/>
    <property type="evidence" value="ECO:0007669"/>
    <property type="project" value="TreeGrafter"/>
</dbReference>
<evidence type="ECO:0000256" key="3">
    <source>
        <dbReference type="ARBA" id="ARBA00022679"/>
    </source>
</evidence>
<keyword evidence="8" id="KW-0472">Membrane</keyword>
<evidence type="ECO:0000313" key="15">
    <source>
        <dbReference type="EMBL" id="VEL25254.1"/>
    </source>
</evidence>
<evidence type="ECO:0000256" key="10">
    <source>
        <dbReference type="ARBA" id="ARBA00024323"/>
    </source>
</evidence>
<dbReference type="InterPro" id="IPR002123">
    <property type="entry name" value="Plipid/glycerol_acylTrfase"/>
</dbReference>
<evidence type="ECO:0000256" key="8">
    <source>
        <dbReference type="ARBA" id="ARBA00023136"/>
    </source>
</evidence>
<evidence type="ECO:0000259" key="14">
    <source>
        <dbReference type="SMART" id="SM00563"/>
    </source>
</evidence>
<dbReference type="GO" id="GO:0047184">
    <property type="term" value="F:1-acylglycerophosphocholine O-acyltransferase activity"/>
    <property type="evidence" value="ECO:0007669"/>
    <property type="project" value="TreeGrafter"/>
</dbReference>
<dbReference type="Pfam" id="PF01553">
    <property type="entry name" value="Acyltransferase"/>
    <property type="match status" value="1"/>
</dbReference>
<evidence type="ECO:0000256" key="1">
    <source>
        <dbReference type="ARBA" id="ARBA00004137"/>
    </source>
</evidence>
<evidence type="ECO:0000313" key="16">
    <source>
        <dbReference type="Proteomes" id="UP000784294"/>
    </source>
</evidence>
<evidence type="ECO:0000256" key="11">
    <source>
        <dbReference type="ARBA" id="ARBA00047906"/>
    </source>
</evidence>
<comment type="caution">
    <text evidence="15">The sequence shown here is derived from an EMBL/GenBank/DDBJ whole genome shotgun (WGS) entry which is preliminary data.</text>
</comment>
<dbReference type="GO" id="GO:0005743">
    <property type="term" value="C:mitochondrial inner membrane"/>
    <property type="evidence" value="ECO:0007669"/>
    <property type="project" value="UniProtKB-SubCell"/>
</dbReference>
<keyword evidence="6" id="KW-0443">Lipid metabolism</keyword>
<proteinExistence type="inferred from homology"/>
<evidence type="ECO:0000256" key="4">
    <source>
        <dbReference type="ARBA" id="ARBA00022787"/>
    </source>
</evidence>
<reference evidence="15" key="1">
    <citation type="submission" date="2018-11" db="EMBL/GenBank/DDBJ databases">
        <authorList>
            <consortium name="Pathogen Informatics"/>
        </authorList>
    </citation>
    <scope>NUCLEOTIDE SEQUENCE</scope>
</reference>
<dbReference type="EMBL" id="CAAALY010072622">
    <property type="protein sequence ID" value="VEL25254.1"/>
    <property type="molecule type" value="Genomic_DNA"/>
</dbReference>
<keyword evidence="4" id="KW-1000">Mitochondrion outer membrane</keyword>
<evidence type="ECO:0000256" key="7">
    <source>
        <dbReference type="ARBA" id="ARBA00023128"/>
    </source>
</evidence>
<dbReference type="PANTHER" id="PTHR12497:SF0">
    <property type="entry name" value="TAFAZZIN"/>
    <property type="match status" value="1"/>
</dbReference>
<dbReference type="GO" id="GO:0005741">
    <property type="term" value="C:mitochondrial outer membrane"/>
    <property type="evidence" value="ECO:0007669"/>
    <property type="project" value="UniProtKB-SubCell"/>
</dbReference>
<accession>A0A3S5CP94</accession>
<dbReference type="CDD" id="cd07989">
    <property type="entry name" value="LPLAT_AGPAT-like"/>
    <property type="match status" value="1"/>
</dbReference>
<dbReference type="OrthoDB" id="193467at2759"/>
<keyword evidence="16" id="KW-1185">Reference proteome</keyword>
<keyword evidence="5" id="KW-0999">Mitochondrion inner membrane</keyword>
<evidence type="ECO:0000256" key="9">
    <source>
        <dbReference type="ARBA" id="ARBA00023315"/>
    </source>
</evidence>